<sequence length="338" mass="37011">MESTSPKQLLALGALGFCLLWGVSFFNGTLENMDAVIKQGFFPGGRSLHSVYTGNSLLDARLTYLTAFYEPLSNALSAGPRLLFFDLNFMLSCTNAWVFIESRRRGVRNMALRHPVPFMVLWNAMGAAFVQPFYFYFITQSKAAPGTPFLIVAICLISIALMLPRHGLVSKKDAKNPDADRPWIVASFIMARTIAAAVHIFTIVHSLNPIDPDLTLTRLFIPSMGKVNSFSASAHNSTLASAGLSPKGRVLLEGFYLFTQFDLIVIALSCIVFTHYLLSNLPKIGTKMISGKPRPAGMGELAYIALGTVVFGPGAAGSWALALRESRLRERTAPRKIQ</sequence>
<organism evidence="2 3">
    <name type="scientific">Lepraria neglecta</name>
    <dbReference type="NCBI Taxonomy" id="209136"/>
    <lineage>
        <taxon>Eukaryota</taxon>
        <taxon>Fungi</taxon>
        <taxon>Dikarya</taxon>
        <taxon>Ascomycota</taxon>
        <taxon>Pezizomycotina</taxon>
        <taxon>Lecanoromycetes</taxon>
        <taxon>OSLEUM clade</taxon>
        <taxon>Lecanoromycetidae</taxon>
        <taxon>Lecanorales</taxon>
        <taxon>Lecanorineae</taxon>
        <taxon>Stereocaulaceae</taxon>
        <taxon>Lepraria</taxon>
    </lineage>
</organism>
<dbReference type="AlphaFoldDB" id="A0AAD9Z366"/>
<feature type="transmembrane region" description="Helical" evidence="1">
    <location>
        <begin position="120"/>
        <end position="137"/>
    </location>
</feature>
<feature type="transmembrane region" description="Helical" evidence="1">
    <location>
        <begin position="300"/>
        <end position="322"/>
    </location>
</feature>
<feature type="transmembrane region" description="Helical" evidence="1">
    <location>
        <begin position="183"/>
        <end position="204"/>
    </location>
</feature>
<protein>
    <submittedName>
        <fullName evidence="2">Uncharacterized protein</fullName>
    </submittedName>
</protein>
<evidence type="ECO:0000313" key="3">
    <source>
        <dbReference type="Proteomes" id="UP001276659"/>
    </source>
</evidence>
<reference evidence="2" key="1">
    <citation type="submission" date="2022-11" db="EMBL/GenBank/DDBJ databases">
        <title>Chromosomal genome sequence assembly and mating type (MAT) locus characterization of the leprose asexual lichenized fungus Lepraria neglecta (Nyl.) Erichsen.</title>
        <authorList>
            <person name="Allen J.L."/>
            <person name="Pfeffer B."/>
        </authorList>
    </citation>
    <scope>NUCLEOTIDE SEQUENCE</scope>
    <source>
        <strain evidence="2">Allen 5258</strain>
    </source>
</reference>
<dbReference type="Proteomes" id="UP001276659">
    <property type="component" value="Unassembled WGS sequence"/>
</dbReference>
<proteinExistence type="predicted"/>
<comment type="caution">
    <text evidence="2">The sequence shown here is derived from an EMBL/GenBank/DDBJ whole genome shotgun (WGS) entry which is preliminary data.</text>
</comment>
<keyword evidence="1" id="KW-0812">Transmembrane</keyword>
<dbReference type="EMBL" id="JASNWA010000010">
    <property type="protein sequence ID" value="KAK3168683.1"/>
    <property type="molecule type" value="Genomic_DNA"/>
</dbReference>
<keyword evidence="1" id="KW-0472">Membrane</keyword>
<accession>A0AAD9Z366</accession>
<keyword evidence="1" id="KW-1133">Transmembrane helix</keyword>
<feature type="transmembrane region" description="Helical" evidence="1">
    <location>
        <begin position="143"/>
        <end position="163"/>
    </location>
</feature>
<feature type="transmembrane region" description="Helical" evidence="1">
    <location>
        <begin position="255"/>
        <end position="279"/>
    </location>
</feature>
<name>A0AAD9Z366_9LECA</name>
<evidence type="ECO:0000313" key="2">
    <source>
        <dbReference type="EMBL" id="KAK3168683.1"/>
    </source>
</evidence>
<evidence type="ECO:0000256" key="1">
    <source>
        <dbReference type="SAM" id="Phobius"/>
    </source>
</evidence>
<keyword evidence="3" id="KW-1185">Reference proteome</keyword>
<gene>
    <name evidence="2" type="ORF">OEA41_005131</name>
</gene>